<evidence type="ECO:0000259" key="9">
    <source>
        <dbReference type="PROSITE" id="PS51755"/>
    </source>
</evidence>
<dbReference type="SUPFAM" id="SSF52172">
    <property type="entry name" value="CheY-like"/>
    <property type="match status" value="1"/>
</dbReference>
<feature type="domain" description="Response regulatory" evidence="8">
    <location>
        <begin position="2"/>
        <end position="116"/>
    </location>
</feature>
<gene>
    <name evidence="10" type="ORF">D6B99_05205</name>
</gene>
<dbReference type="Gene3D" id="6.10.250.690">
    <property type="match status" value="1"/>
</dbReference>
<evidence type="ECO:0000256" key="1">
    <source>
        <dbReference type="ARBA" id="ARBA00022553"/>
    </source>
</evidence>
<dbReference type="InterPro" id="IPR001789">
    <property type="entry name" value="Sig_transdc_resp-reg_receiver"/>
</dbReference>
<organism evidence="10 11">
    <name type="scientific">Arachidicoccus soli</name>
    <dbReference type="NCBI Taxonomy" id="2341117"/>
    <lineage>
        <taxon>Bacteria</taxon>
        <taxon>Pseudomonadati</taxon>
        <taxon>Bacteroidota</taxon>
        <taxon>Chitinophagia</taxon>
        <taxon>Chitinophagales</taxon>
        <taxon>Chitinophagaceae</taxon>
        <taxon>Arachidicoccus</taxon>
    </lineage>
</organism>
<evidence type="ECO:0000256" key="4">
    <source>
        <dbReference type="ARBA" id="ARBA00023125"/>
    </source>
</evidence>
<evidence type="ECO:0000256" key="5">
    <source>
        <dbReference type="ARBA" id="ARBA00023163"/>
    </source>
</evidence>
<dbReference type="InterPro" id="IPR011006">
    <property type="entry name" value="CheY-like_superfamily"/>
</dbReference>
<evidence type="ECO:0000313" key="11">
    <source>
        <dbReference type="Proteomes" id="UP000266118"/>
    </source>
</evidence>
<protein>
    <submittedName>
        <fullName evidence="10">DNA-binding response regulator</fullName>
    </submittedName>
</protein>
<evidence type="ECO:0000256" key="7">
    <source>
        <dbReference type="PROSITE-ProRule" id="PRU01091"/>
    </source>
</evidence>
<feature type="modified residue" description="4-aspartylphosphate" evidence="6">
    <location>
        <position position="51"/>
    </location>
</feature>
<keyword evidence="11" id="KW-1185">Reference proteome</keyword>
<dbReference type="Gene3D" id="3.40.50.2300">
    <property type="match status" value="1"/>
</dbReference>
<dbReference type="PANTHER" id="PTHR48111:SF22">
    <property type="entry name" value="REGULATOR OF RPOS"/>
    <property type="match status" value="1"/>
</dbReference>
<dbReference type="InterPro" id="IPR001867">
    <property type="entry name" value="OmpR/PhoB-type_DNA-bd"/>
</dbReference>
<feature type="DNA-binding region" description="OmpR/PhoB-type" evidence="7">
    <location>
        <begin position="124"/>
        <end position="221"/>
    </location>
</feature>
<dbReference type="CDD" id="cd00383">
    <property type="entry name" value="trans_reg_C"/>
    <property type="match status" value="1"/>
</dbReference>
<dbReference type="PANTHER" id="PTHR48111">
    <property type="entry name" value="REGULATOR OF RPOS"/>
    <property type="match status" value="1"/>
</dbReference>
<dbReference type="Pfam" id="PF00486">
    <property type="entry name" value="Trans_reg_C"/>
    <property type="match status" value="1"/>
</dbReference>
<dbReference type="SMART" id="SM00862">
    <property type="entry name" value="Trans_reg_C"/>
    <property type="match status" value="1"/>
</dbReference>
<dbReference type="PROSITE" id="PS50110">
    <property type="entry name" value="RESPONSE_REGULATORY"/>
    <property type="match status" value="1"/>
</dbReference>
<feature type="domain" description="OmpR/PhoB-type" evidence="9">
    <location>
        <begin position="124"/>
        <end position="221"/>
    </location>
</feature>
<dbReference type="GO" id="GO:0000156">
    <property type="term" value="F:phosphorelay response regulator activity"/>
    <property type="evidence" value="ECO:0007669"/>
    <property type="project" value="TreeGrafter"/>
</dbReference>
<accession>A0A386HN12</accession>
<dbReference type="GO" id="GO:0000976">
    <property type="term" value="F:transcription cis-regulatory region binding"/>
    <property type="evidence" value="ECO:0007669"/>
    <property type="project" value="TreeGrafter"/>
</dbReference>
<keyword evidence="5" id="KW-0804">Transcription</keyword>
<dbReference type="AlphaFoldDB" id="A0A386HN12"/>
<dbReference type="GO" id="GO:0006355">
    <property type="term" value="P:regulation of DNA-templated transcription"/>
    <property type="evidence" value="ECO:0007669"/>
    <property type="project" value="InterPro"/>
</dbReference>
<dbReference type="Pfam" id="PF00072">
    <property type="entry name" value="Response_reg"/>
    <property type="match status" value="1"/>
</dbReference>
<dbReference type="InterPro" id="IPR036388">
    <property type="entry name" value="WH-like_DNA-bd_sf"/>
</dbReference>
<keyword evidence="2" id="KW-0902">Two-component regulatory system</keyword>
<sequence length="221" mass="25049">MKILIVEDERGLAQSILQYLQKENYVCEIASNVQEGREKMEYFDYDCILLDIMLPGGSGLTLLEELKQDKKLDGVIIISAKNSLEDRIFSLKAGADDYLSKPFHLAELSARVQSVIRRRQLNGSNEISFLDLKIDTLAKTVFVAEEEIFLTKTEFDLLLFLVMNKGRVISKNAIAEHLSGQSAMYFDNFDIIYTHIKNLKKKLSSMGTSIKTVYGTGYKLS</sequence>
<dbReference type="Gene3D" id="1.10.10.10">
    <property type="entry name" value="Winged helix-like DNA-binding domain superfamily/Winged helix DNA-binding domain"/>
    <property type="match status" value="1"/>
</dbReference>
<dbReference type="InterPro" id="IPR039420">
    <property type="entry name" value="WalR-like"/>
</dbReference>
<evidence type="ECO:0000313" key="10">
    <source>
        <dbReference type="EMBL" id="AYD47062.1"/>
    </source>
</evidence>
<dbReference type="OrthoDB" id="9790442at2"/>
<evidence type="ECO:0000256" key="3">
    <source>
        <dbReference type="ARBA" id="ARBA00023015"/>
    </source>
</evidence>
<proteinExistence type="predicted"/>
<keyword evidence="1 6" id="KW-0597">Phosphoprotein</keyword>
<dbReference type="Proteomes" id="UP000266118">
    <property type="component" value="Chromosome"/>
</dbReference>
<name>A0A386HN12_9BACT</name>
<dbReference type="GO" id="GO:0032993">
    <property type="term" value="C:protein-DNA complex"/>
    <property type="evidence" value="ECO:0007669"/>
    <property type="project" value="TreeGrafter"/>
</dbReference>
<evidence type="ECO:0000256" key="2">
    <source>
        <dbReference type="ARBA" id="ARBA00023012"/>
    </source>
</evidence>
<evidence type="ECO:0000259" key="8">
    <source>
        <dbReference type="PROSITE" id="PS50110"/>
    </source>
</evidence>
<dbReference type="PROSITE" id="PS51755">
    <property type="entry name" value="OMPR_PHOB"/>
    <property type="match status" value="1"/>
</dbReference>
<dbReference type="GO" id="GO:0005829">
    <property type="term" value="C:cytosol"/>
    <property type="evidence" value="ECO:0007669"/>
    <property type="project" value="TreeGrafter"/>
</dbReference>
<dbReference type="KEGG" id="ark:D6B99_05205"/>
<keyword evidence="4 7" id="KW-0238">DNA-binding</keyword>
<dbReference type="SMART" id="SM00448">
    <property type="entry name" value="REC"/>
    <property type="match status" value="1"/>
</dbReference>
<evidence type="ECO:0000256" key="6">
    <source>
        <dbReference type="PROSITE-ProRule" id="PRU00169"/>
    </source>
</evidence>
<dbReference type="RefSeq" id="WP_119985774.1">
    <property type="nucleotide sequence ID" value="NZ_CP032489.1"/>
</dbReference>
<keyword evidence="3" id="KW-0805">Transcription regulation</keyword>
<dbReference type="EMBL" id="CP032489">
    <property type="protein sequence ID" value="AYD47062.1"/>
    <property type="molecule type" value="Genomic_DNA"/>
</dbReference>
<reference evidence="10 11" key="1">
    <citation type="submission" date="2018-09" db="EMBL/GenBank/DDBJ databases">
        <title>Arachidicoccus sp. nov., a bacterium isolated from soil.</title>
        <authorList>
            <person name="Weon H.-Y."/>
            <person name="Kwon S.-W."/>
            <person name="Lee S.A."/>
        </authorList>
    </citation>
    <scope>NUCLEOTIDE SEQUENCE [LARGE SCALE GENOMIC DNA]</scope>
    <source>
        <strain evidence="10 11">KIS59-12</strain>
    </source>
</reference>